<dbReference type="EMBL" id="CABFNQ020000744">
    <property type="protein sequence ID" value="CAH0032510.1"/>
    <property type="molecule type" value="Genomic_DNA"/>
</dbReference>
<feature type="compositionally biased region" description="Basic and acidic residues" evidence="1">
    <location>
        <begin position="40"/>
        <end position="49"/>
    </location>
</feature>
<dbReference type="PROSITE" id="PS00036">
    <property type="entry name" value="BZIP_BASIC"/>
    <property type="match status" value="1"/>
</dbReference>
<accession>A0A9N9VVY6</accession>
<dbReference type="Pfam" id="PF11905">
    <property type="entry name" value="DUF3425"/>
    <property type="match status" value="1"/>
</dbReference>
<dbReference type="InterPro" id="IPR021833">
    <property type="entry name" value="DUF3425"/>
</dbReference>
<proteinExistence type="predicted"/>
<evidence type="ECO:0000313" key="3">
    <source>
        <dbReference type="EMBL" id="CAH0032510.1"/>
    </source>
</evidence>
<keyword evidence="4" id="KW-1185">Reference proteome</keyword>
<dbReference type="OrthoDB" id="2245989at2759"/>
<gene>
    <name evidence="3" type="ORF">CRHIZ90672A_00002410</name>
</gene>
<feature type="compositionally biased region" description="Polar residues" evidence="1">
    <location>
        <begin position="188"/>
        <end position="204"/>
    </location>
</feature>
<organism evidence="3 4">
    <name type="scientific">Clonostachys rhizophaga</name>
    <dbReference type="NCBI Taxonomy" id="160324"/>
    <lineage>
        <taxon>Eukaryota</taxon>
        <taxon>Fungi</taxon>
        <taxon>Dikarya</taxon>
        <taxon>Ascomycota</taxon>
        <taxon>Pezizomycotina</taxon>
        <taxon>Sordariomycetes</taxon>
        <taxon>Hypocreomycetidae</taxon>
        <taxon>Hypocreales</taxon>
        <taxon>Bionectriaceae</taxon>
        <taxon>Clonostachys</taxon>
    </lineage>
</organism>
<dbReference type="Proteomes" id="UP000696573">
    <property type="component" value="Unassembled WGS sequence"/>
</dbReference>
<dbReference type="AlphaFoldDB" id="A0A9N9VVY6"/>
<evidence type="ECO:0000259" key="2">
    <source>
        <dbReference type="PROSITE" id="PS00036"/>
    </source>
</evidence>
<feature type="region of interest" description="Disordered" evidence="1">
    <location>
        <begin position="1"/>
        <end position="55"/>
    </location>
</feature>
<dbReference type="CDD" id="cd14686">
    <property type="entry name" value="bZIP"/>
    <property type="match status" value="1"/>
</dbReference>
<dbReference type="PANTHER" id="PTHR38116:SF5">
    <property type="entry name" value="BZIP DOMAIN-CONTAINING PROTEIN"/>
    <property type="match status" value="1"/>
</dbReference>
<comment type="caution">
    <text evidence="3">The sequence shown here is derived from an EMBL/GenBank/DDBJ whole genome shotgun (WGS) entry which is preliminary data.</text>
</comment>
<sequence>MSINSQKMTALDQVSAPPSPSASSTSPKRLDHAATLGKRPNSEIRKEQNRVSAQRYRLRRKQRLSLLNQLLDYPETAENQSSTPKSDFCSDYTKTIATTAEPSISTLQNVAVPDFGLGHLDGGVDSFETCENHVVQHFPFPSTERALFEAGTDQIAPYSSWASLSETLEPSFIQQPPSSILRMPAPSLNENIQGGQQNSPSKNSVPDEYPTADQVSTVLGIIQRLPWSQKRQILSTLLVEADDEIGKSTESQQLFQSIPFSSVDHIESPDSLRLLIRIKREVRIFEAKLKNTLACHSSLPDPRVNLIRVIHSNFYQAILANSEAIGLFNCEVLKDDGLSPFSIDHGKGYPQDQLEAARDRFTARVPPGLAPCDAQLKHAHHPYLDIIPFREFRERAVTALACDPPLFCEEMMCHDMDAEGLVCWGGSPADQEGTARRGMEMEVPWDPRSWEPKGWFLQKYWFLVGGEDGEMHTSARLWAHRRQ</sequence>
<dbReference type="InterPro" id="IPR004827">
    <property type="entry name" value="bZIP"/>
</dbReference>
<name>A0A9N9VVY6_9HYPO</name>
<dbReference type="PANTHER" id="PTHR38116">
    <property type="entry name" value="CHROMOSOME 7, WHOLE GENOME SHOTGUN SEQUENCE"/>
    <property type="match status" value="1"/>
</dbReference>
<feature type="region of interest" description="Disordered" evidence="1">
    <location>
        <begin position="184"/>
        <end position="210"/>
    </location>
</feature>
<feature type="domain" description="BZIP" evidence="2">
    <location>
        <begin position="45"/>
        <end position="59"/>
    </location>
</feature>
<dbReference type="GO" id="GO:0003700">
    <property type="term" value="F:DNA-binding transcription factor activity"/>
    <property type="evidence" value="ECO:0007669"/>
    <property type="project" value="InterPro"/>
</dbReference>
<reference evidence="3" key="1">
    <citation type="submission" date="2021-10" db="EMBL/GenBank/DDBJ databases">
        <authorList>
            <person name="Piombo E."/>
        </authorList>
    </citation>
    <scope>NUCLEOTIDE SEQUENCE</scope>
</reference>
<evidence type="ECO:0000313" key="4">
    <source>
        <dbReference type="Proteomes" id="UP000696573"/>
    </source>
</evidence>
<evidence type="ECO:0000256" key="1">
    <source>
        <dbReference type="SAM" id="MobiDB-lite"/>
    </source>
</evidence>
<protein>
    <recommendedName>
        <fullName evidence="2">BZIP domain-containing protein</fullName>
    </recommendedName>
</protein>
<dbReference type="SUPFAM" id="SSF57959">
    <property type="entry name" value="Leucine zipper domain"/>
    <property type="match status" value="1"/>
</dbReference>
<dbReference type="InterPro" id="IPR046347">
    <property type="entry name" value="bZIP_sf"/>
</dbReference>